<dbReference type="RefSeq" id="WP_200311478.1">
    <property type="nucleotide sequence ID" value="NZ_JAENIM010000039.1"/>
</dbReference>
<dbReference type="PANTHER" id="PTHR38658:SF1">
    <property type="entry name" value="OXPP CYCLE PROTEIN OPCA-RELATED"/>
    <property type="match status" value="1"/>
</dbReference>
<proteinExistence type="predicted"/>
<dbReference type="AlphaFoldDB" id="A0A8J7SJN1"/>
<comment type="caution">
    <text evidence="3">The sequence shown here is derived from an EMBL/GenBank/DDBJ whole genome shotgun (WGS) entry which is preliminary data.</text>
</comment>
<dbReference type="InterPro" id="IPR004555">
    <property type="entry name" value="G6PDH_assembly_OpcA"/>
</dbReference>
<accession>A0A8J7SJN1</accession>
<evidence type="ECO:0000259" key="2">
    <source>
        <dbReference type="Pfam" id="PF20171"/>
    </source>
</evidence>
<reference evidence="3" key="1">
    <citation type="submission" date="2021-01" db="EMBL/GenBank/DDBJ databases">
        <title>Modified the classification status of verrucomicrobia.</title>
        <authorList>
            <person name="Feng X."/>
        </authorList>
    </citation>
    <scope>NUCLEOTIDE SEQUENCE</scope>
    <source>
        <strain evidence="3">_KCTC 22039</strain>
    </source>
</reference>
<sequence>MTIPENTIALGKEVAIASIDKELHRLWEQDDARTNASLTNLAVYSEHPGGLEKNTQIIQSITREHACRSILIGMDRESPETSITAWITAHCHLAHGRKSVCCEQLSFHLTGRATGRLRNTVFAHLNSDLPLVFWWQGELSDIFSDRLYTLINRFIFDSAEWEKPAEGFAKVATASQASRSFFAFDLAWMRSHSWRLSLAALFDDPLALASLPKTKELNITAHRNQRTTALFVLAWITQQAGWKRSLELDIAADGDVFHFETQEGSEVVAKVSYDETSPLSEVELIAPNCKVRLHRNPDSEYLHQEICAGDHCIGQRAPAGADDPAQLLTDQLALGTKNTLYSKILPSMLELLG</sequence>
<protein>
    <submittedName>
        <fullName evidence="3">Glucose-6-phosphate dehydrogenase assembly protein OpcA</fullName>
    </submittedName>
</protein>
<organism evidence="3 4">
    <name type="scientific">Persicirhabdus sediminis</name>
    <dbReference type="NCBI Taxonomy" id="454144"/>
    <lineage>
        <taxon>Bacteria</taxon>
        <taxon>Pseudomonadati</taxon>
        <taxon>Verrucomicrobiota</taxon>
        <taxon>Verrucomicrobiia</taxon>
        <taxon>Verrucomicrobiales</taxon>
        <taxon>Verrucomicrobiaceae</taxon>
        <taxon>Persicirhabdus</taxon>
    </lineage>
</organism>
<dbReference type="EMBL" id="JAENIM010000039">
    <property type="protein sequence ID" value="MBK1791474.1"/>
    <property type="molecule type" value="Genomic_DNA"/>
</dbReference>
<gene>
    <name evidence="3" type="ORF">JIN82_09950</name>
</gene>
<dbReference type="Pfam" id="PF10128">
    <property type="entry name" value="OpcA_G6PD_assem"/>
    <property type="match status" value="1"/>
</dbReference>
<dbReference type="PANTHER" id="PTHR38658">
    <property type="entry name" value="OXPP CYCLE PROTEIN OPCA-RELATED"/>
    <property type="match status" value="1"/>
</dbReference>
<feature type="domain" description="Glucose-6-phosphate dehydrogenase assembly protein OpcA C-terminal" evidence="2">
    <location>
        <begin position="185"/>
        <end position="342"/>
    </location>
</feature>
<feature type="domain" description="Glucose-6-phosphate dehydrogenase assembly protein OpcA N-terminal" evidence="1">
    <location>
        <begin position="60"/>
        <end position="172"/>
    </location>
</feature>
<dbReference type="Proteomes" id="UP000624703">
    <property type="component" value="Unassembled WGS sequence"/>
</dbReference>
<evidence type="ECO:0000313" key="3">
    <source>
        <dbReference type="EMBL" id="MBK1791474.1"/>
    </source>
</evidence>
<dbReference type="InterPro" id="IPR046801">
    <property type="entry name" value="OpcA_G6PD_N"/>
</dbReference>
<dbReference type="InterPro" id="IPR046802">
    <property type="entry name" value="OpcA_G6PD_C"/>
</dbReference>
<evidence type="ECO:0000313" key="4">
    <source>
        <dbReference type="Proteomes" id="UP000624703"/>
    </source>
</evidence>
<keyword evidence="4" id="KW-1185">Reference proteome</keyword>
<dbReference type="Pfam" id="PF20171">
    <property type="entry name" value="OpcA_G6PD_C"/>
    <property type="match status" value="1"/>
</dbReference>
<name>A0A8J7SJN1_9BACT</name>
<evidence type="ECO:0000259" key="1">
    <source>
        <dbReference type="Pfam" id="PF10128"/>
    </source>
</evidence>